<dbReference type="HOGENOM" id="CLU_055350_0_0_1"/>
<protein>
    <recommendedName>
        <fullName evidence="5">VAN3-binding protein-like auxin canalisation domain-containing protein</fullName>
    </recommendedName>
</protein>
<dbReference type="Pfam" id="PF05703">
    <property type="entry name" value="Auxin_canalis"/>
    <property type="match status" value="1"/>
</dbReference>
<gene>
    <name evidence="3" type="ORF">AMTR_s00019p00144600</name>
</gene>
<dbReference type="Gramene" id="ERN07162">
    <property type="protein sequence ID" value="ERN07162"/>
    <property type="gene ID" value="AMTR_s00019p00144600"/>
</dbReference>
<dbReference type="AlphaFoldDB" id="W1PB96"/>
<reference evidence="4" key="1">
    <citation type="journal article" date="2013" name="Science">
        <title>The Amborella genome and the evolution of flowering plants.</title>
        <authorList>
            <consortium name="Amborella Genome Project"/>
        </authorList>
    </citation>
    <scope>NUCLEOTIDE SEQUENCE [LARGE SCALE GENOMIC DNA]</scope>
</reference>
<dbReference type="InterPro" id="IPR040269">
    <property type="entry name" value="VAB"/>
</dbReference>
<feature type="domain" description="VAN3-binding protein-like auxin canalisation" evidence="1">
    <location>
        <begin position="20"/>
        <end position="263"/>
    </location>
</feature>
<dbReference type="Proteomes" id="UP000017836">
    <property type="component" value="Unassembled WGS sequence"/>
</dbReference>
<dbReference type="PANTHER" id="PTHR31351:SF25">
    <property type="entry name" value="AUXIN CANALIZATION PROTEIN (DUF828)"/>
    <property type="match status" value="1"/>
</dbReference>
<feature type="domain" description="Pleckstrin-like plant" evidence="2">
    <location>
        <begin position="285"/>
        <end position="392"/>
    </location>
</feature>
<dbReference type="InterPro" id="IPR008546">
    <property type="entry name" value="VAN3-bd-like_auxin_canal"/>
</dbReference>
<dbReference type="PANTHER" id="PTHR31351">
    <property type="entry name" value="EXPRESSED PROTEIN"/>
    <property type="match status" value="1"/>
</dbReference>
<evidence type="ECO:0008006" key="5">
    <source>
        <dbReference type="Google" id="ProtNLM"/>
    </source>
</evidence>
<dbReference type="Pfam" id="PF08458">
    <property type="entry name" value="PH_2"/>
    <property type="match status" value="1"/>
</dbReference>
<dbReference type="OMA" id="SEACHET"/>
<sequence>MTSYAIVSTETVDPVTLRHSLSRCWSNSAISVFNSMLPFSHQPHNQLQKSIVQNFADHLKTEIPVDDRQMDFNDEDMNRRMPAWSSDELKTWIWLQHAIHPELNLDRCLRKRWLNMIPTKEILLHPGESIRRWLKEMKQRKKEEERLRKAEAHAAVSVAGVAAALAAISAENAANQCGHNPRDSAMASAAALVASQCIEIAQSMGAKRDEIAAALASAVSTKSTGDIITLTAVAATSLRGVAALKARPAHKVRGNHGFSVIPYLEVGREDIGFEKRRAILAQGEQLIVHNTNGKCKPRFISIVLNNQAKLVLKIRKNNMLKSLMHATESIIDKFTGFISNMHSSLQEDSAEEDDRPYLIVLETTEGIIKLEMNESVSYKIWSMTINYMLLLSTSYSGYELQF</sequence>
<dbReference type="InterPro" id="IPR013666">
    <property type="entry name" value="PH_pln"/>
</dbReference>
<evidence type="ECO:0000313" key="4">
    <source>
        <dbReference type="Proteomes" id="UP000017836"/>
    </source>
</evidence>
<keyword evidence="4" id="KW-1185">Reference proteome</keyword>
<name>W1PB96_AMBTC</name>
<evidence type="ECO:0000313" key="3">
    <source>
        <dbReference type="EMBL" id="ERN07162.1"/>
    </source>
</evidence>
<proteinExistence type="predicted"/>
<dbReference type="EMBL" id="KI393807">
    <property type="protein sequence ID" value="ERN07162.1"/>
    <property type="molecule type" value="Genomic_DNA"/>
</dbReference>
<evidence type="ECO:0000259" key="2">
    <source>
        <dbReference type="Pfam" id="PF08458"/>
    </source>
</evidence>
<evidence type="ECO:0000259" key="1">
    <source>
        <dbReference type="Pfam" id="PF05703"/>
    </source>
</evidence>
<accession>W1PB96</accession>
<organism evidence="3 4">
    <name type="scientific">Amborella trichopoda</name>
    <dbReference type="NCBI Taxonomy" id="13333"/>
    <lineage>
        <taxon>Eukaryota</taxon>
        <taxon>Viridiplantae</taxon>
        <taxon>Streptophyta</taxon>
        <taxon>Embryophyta</taxon>
        <taxon>Tracheophyta</taxon>
        <taxon>Spermatophyta</taxon>
        <taxon>Magnoliopsida</taxon>
        <taxon>Amborellales</taxon>
        <taxon>Amborellaceae</taxon>
        <taxon>Amborella</taxon>
    </lineage>
</organism>
<dbReference type="eggNOG" id="ENOG502QQ2J">
    <property type="taxonomic scope" value="Eukaryota"/>
</dbReference>